<evidence type="ECO:0008006" key="8">
    <source>
        <dbReference type="Google" id="ProtNLM"/>
    </source>
</evidence>
<accession>A0A7S4AVR6</accession>
<sequence>MLRAGKDEHGNPWPPPLVTEDRELCEKIGVSGGPHDQNFVALNAVPIRGMDMLGNGIEYSTKKMKRAPRVLCIVYTMEQKHHTNIRAIRETWGPGCDGFLAFSTRDDPRLPAISLAHDGLEEYKNMWQKVRSIWRFVGTHYLEDFDFFFQGGEDMYVLPENLRHYLADAIADPATEDFFGGKRMQKGETSGIFFNSGGAGYTLSQATLRKLTETGLDHPQCYPHKHSAMEDVFIARCLKAVFDIGLVDTRDDQDRERFHPFSPGNHYTWEPPTDGKRDWYEAYNTLWPPKLKEECCAPDSVSFHYMKRPAMVRHIHSLLYFCD</sequence>
<proteinExistence type="inferred from homology"/>
<dbReference type="AlphaFoldDB" id="A0A7S4AVR6"/>
<dbReference type="GO" id="GO:0016263">
    <property type="term" value="F:glycoprotein-N-acetylgalactosamine 3-beta-galactosyltransferase activity"/>
    <property type="evidence" value="ECO:0007669"/>
    <property type="project" value="TreeGrafter"/>
</dbReference>
<evidence type="ECO:0000256" key="5">
    <source>
        <dbReference type="ARBA" id="ARBA00022989"/>
    </source>
</evidence>
<evidence type="ECO:0000256" key="2">
    <source>
        <dbReference type="ARBA" id="ARBA00006462"/>
    </source>
</evidence>
<dbReference type="InterPro" id="IPR026050">
    <property type="entry name" value="C1GALT1/C1GALT1_chp1"/>
</dbReference>
<evidence type="ECO:0000256" key="6">
    <source>
        <dbReference type="ARBA" id="ARBA00023136"/>
    </source>
</evidence>
<evidence type="ECO:0000256" key="1">
    <source>
        <dbReference type="ARBA" id="ARBA00004606"/>
    </source>
</evidence>
<name>A0A7S4AVR6_9STRA</name>
<organism evidence="7">
    <name type="scientific">Pseudo-nitzschia australis</name>
    <dbReference type="NCBI Taxonomy" id="44445"/>
    <lineage>
        <taxon>Eukaryota</taxon>
        <taxon>Sar</taxon>
        <taxon>Stramenopiles</taxon>
        <taxon>Ochrophyta</taxon>
        <taxon>Bacillariophyta</taxon>
        <taxon>Bacillariophyceae</taxon>
        <taxon>Bacillariophycidae</taxon>
        <taxon>Bacillariales</taxon>
        <taxon>Bacillariaceae</taxon>
        <taxon>Pseudo-nitzschia</taxon>
    </lineage>
</organism>
<reference evidence="7" key="1">
    <citation type="submission" date="2021-01" db="EMBL/GenBank/DDBJ databases">
        <authorList>
            <person name="Corre E."/>
            <person name="Pelletier E."/>
            <person name="Niang G."/>
            <person name="Scheremetjew M."/>
            <person name="Finn R."/>
            <person name="Kale V."/>
            <person name="Holt S."/>
            <person name="Cochrane G."/>
            <person name="Meng A."/>
            <person name="Brown T."/>
            <person name="Cohen L."/>
        </authorList>
    </citation>
    <scope>NUCLEOTIDE SEQUENCE</scope>
    <source>
        <strain evidence="7">10249 10 AB</strain>
    </source>
</reference>
<comment type="subcellular location">
    <subcellularLocation>
        <location evidence="1">Membrane</location>
        <topology evidence="1">Single-pass type II membrane protein</topology>
    </subcellularLocation>
</comment>
<comment type="similarity">
    <text evidence="2">Belongs to the glycosyltransferase 31 family. Beta3-Gal-T subfamily.</text>
</comment>
<protein>
    <recommendedName>
        <fullName evidence="8">N-acetylgalactosaminide beta-1,3-galactosyltransferase</fullName>
    </recommendedName>
</protein>
<evidence type="ECO:0000256" key="4">
    <source>
        <dbReference type="ARBA" id="ARBA00022968"/>
    </source>
</evidence>
<dbReference type="PANTHER" id="PTHR23033">
    <property type="entry name" value="BETA1,3-GALACTOSYLTRANSFERASE"/>
    <property type="match status" value="1"/>
</dbReference>
<gene>
    <name evidence="7" type="ORF">PAUS00366_LOCUS21314</name>
</gene>
<dbReference type="GO" id="GO:0016020">
    <property type="term" value="C:membrane"/>
    <property type="evidence" value="ECO:0007669"/>
    <property type="project" value="UniProtKB-SubCell"/>
</dbReference>
<dbReference type="PANTHER" id="PTHR23033:SF14">
    <property type="entry name" value="GLYCOPROTEIN-N-ACETYLGALACTOSAMINE 3-BETA-GALACTOSYLTRANSFERASE 1-RELATED"/>
    <property type="match status" value="1"/>
</dbReference>
<dbReference type="Gene3D" id="3.90.550.50">
    <property type="match status" value="1"/>
</dbReference>
<evidence type="ECO:0000313" key="7">
    <source>
        <dbReference type="EMBL" id="CAE0728530.1"/>
    </source>
</evidence>
<keyword evidence="3" id="KW-0812">Transmembrane</keyword>
<keyword evidence="5" id="KW-1133">Transmembrane helix</keyword>
<evidence type="ECO:0000256" key="3">
    <source>
        <dbReference type="ARBA" id="ARBA00022692"/>
    </source>
</evidence>
<dbReference type="EMBL" id="HBIX01032325">
    <property type="protein sequence ID" value="CAE0728530.1"/>
    <property type="molecule type" value="Transcribed_RNA"/>
</dbReference>
<keyword evidence="4" id="KW-0735">Signal-anchor</keyword>
<keyword evidence="6" id="KW-0472">Membrane</keyword>